<dbReference type="GO" id="GO:0016818">
    <property type="term" value="F:hydrolase activity, acting on acid anhydrides, in phosphorus-containing anhydrides"/>
    <property type="evidence" value="ECO:0007669"/>
    <property type="project" value="InterPro"/>
</dbReference>
<evidence type="ECO:0000256" key="4">
    <source>
        <dbReference type="ARBA" id="ARBA00022801"/>
    </source>
</evidence>
<dbReference type="EMBL" id="RQXX01000002">
    <property type="protein sequence ID" value="RVV98800.1"/>
    <property type="molecule type" value="Genomic_DNA"/>
</dbReference>
<comment type="cofactor">
    <cofactor evidence="2">
        <name>Mg(2+)</name>
        <dbReference type="ChEBI" id="CHEBI:18420"/>
    </cofactor>
</comment>
<evidence type="ECO:0000259" key="7">
    <source>
        <dbReference type="PROSITE" id="PS51462"/>
    </source>
</evidence>
<evidence type="ECO:0000313" key="9">
    <source>
        <dbReference type="Proteomes" id="UP000285908"/>
    </source>
</evidence>
<dbReference type="PROSITE" id="PS51462">
    <property type="entry name" value="NUDIX"/>
    <property type="match status" value="1"/>
</dbReference>
<feature type="domain" description="Nudix hydrolase" evidence="7">
    <location>
        <begin position="5"/>
        <end position="196"/>
    </location>
</feature>
<dbReference type="GO" id="GO:0046872">
    <property type="term" value="F:metal ion binding"/>
    <property type="evidence" value="ECO:0007669"/>
    <property type="project" value="UniProtKB-KW"/>
</dbReference>
<dbReference type="InterPro" id="IPR000086">
    <property type="entry name" value="NUDIX_hydrolase_dom"/>
</dbReference>
<reference evidence="8 9" key="1">
    <citation type="submission" date="2018-11" db="EMBL/GenBank/DDBJ databases">
        <title>Mesobaculum littorinae gen. nov., sp. nov., isolated from Littorina scabra that represents a novel genus of the order Rhodobacteraceae.</title>
        <authorList>
            <person name="Li F."/>
        </authorList>
    </citation>
    <scope>NUCLEOTIDE SEQUENCE [LARGE SCALE GENOMIC DNA]</scope>
    <source>
        <strain evidence="8 9">M0103</strain>
    </source>
</reference>
<keyword evidence="4 8" id="KW-0378">Hydrolase</keyword>
<name>A0A438AJB4_9RHOB</name>
<dbReference type="PANTHER" id="PTHR12318">
    <property type="entry name" value="TESTOSTERONE-REGULATED PROTEIN RP2"/>
    <property type="match status" value="1"/>
</dbReference>
<comment type="cofactor">
    <cofactor evidence="1">
        <name>Mn(2+)</name>
        <dbReference type="ChEBI" id="CHEBI:29035"/>
    </cofactor>
</comment>
<dbReference type="Proteomes" id="UP000285908">
    <property type="component" value="Unassembled WGS sequence"/>
</dbReference>
<comment type="caution">
    <text evidence="8">The sequence shown here is derived from an EMBL/GenBank/DDBJ whole genome shotgun (WGS) entry which is preliminary data.</text>
</comment>
<sequence length="227" mass="24368">MTANAVQDAATIILLRDPAGPVPRVLMGRRADAASFMPAKYVFPGGVVSPEDKGVPMARPMSGICARRLTEEAGHLAPATLAAAAVRELWEETGLILGRPHRWLGTPPEAWRSFAATGHLPAPGGLRFVFRALTPPDRPRRFDARFFVANAAGLSGDPDDFSRAGDELSDLAWVPIEEARHRDLPFITSVVLAEVAAQLPDLAAPATVPFFRNDEAGSEFLRLAGDL</sequence>
<accession>A0A438AJB4</accession>
<gene>
    <name evidence="8" type="ORF">EKE94_07835</name>
</gene>
<dbReference type="CDD" id="cd18870">
    <property type="entry name" value="NUDIX_AcylCoAdiphos_Nudt19"/>
    <property type="match status" value="1"/>
</dbReference>
<evidence type="ECO:0000256" key="1">
    <source>
        <dbReference type="ARBA" id="ARBA00001936"/>
    </source>
</evidence>
<evidence type="ECO:0000256" key="6">
    <source>
        <dbReference type="ARBA" id="ARBA00023211"/>
    </source>
</evidence>
<keyword evidence="3" id="KW-0479">Metal-binding</keyword>
<dbReference type="InterPro" id="IPR039121">
    <property type="entry name" value="NUDT19"/>
</dbReference>
<keyword evidence="9" id="KW-1185">Reference proteome</keyword>
<evidence type="ECO:0000313" key="8">
    <source>
        <dbReference type="EMBL" id="RVV98800.1"/>
    </source>
</evidence>
<keyword evidence="6" id="KW-0464">Manganese</keyword>
<keyword evidence="5" id="KW-0460">Magnesium</keyword>
<dbReference type="Gene3D" id="3.90.79.10">
    <property type="entry name" value="Nucleoside Triphosphate Pyrophosphohydrolase"/>
    <property type="match status" value="1"/>
</dbReference>
<proteinExistence type="predicted"/>
<dbReference type="OrthoDB" id="9805905at2"/>
<evidence type="ECO:0000256" key="2">
    <source>
        <dbReference type="ARBA" id="ARBA00001946"/>
    </source>
</evidence>
<evidence type="ECO:0000256" key="3">
    <source>
        <dbReference type="ARBA" id="ARBA00022723"/>
    </source>
</evidence>
<dbReference type="SUPFAM" id="SSF55811">
    <property type="entry name" value="Nudix"/>
    <property type="match status" value="1"/>
</dbReference>
<dbReference type="AlphaFoldDB" id="A0A438AJB4"/>
<dbReference type="InterPro" id="IPR015797">
    <property type="entry name" value="NUDIX_hydrolase-like_dom_sf"/>
</dbReference>
<dbReference type="PANTHER" id="PTHR12318:SF0">
    <property type="entry name" value="ACYL-COENZYME A DIPHOSPHATASE NUDT19"/>
    <property type="match status" value="1"/>
</dbReference>
<evidence type="ECO:0000256" key="5">
    <source>
        <dbReference type="ARBA" id="ARBA00022842"/>
    </source>
</evidence>
<dbReference type="Pfam" id="PF00293">
    <property type="entry name" value="NUDIX"/>
    <property type="match status" value="1"/>
</dbReference>
<organism evidence="8 9">
    <name type="scientific">Mesobaculum littorinae</name>
    <dbReference type="NCBI Taxonomy" id="2486419"/>
    <lineage>
        <taxon>Bacteria</taxon>
        <taxon>Pseudomonadati</taxon>
        <taxon>Pseudomonadota</taxon>
        <taxon>Alphaproteobacteria</taxon>
        <taxon>Rhodobacterales</taxon>
        <taxon>Roseobacteraceae</taxon>
        <taxon>Mesobaculum</taxon>
    </lineage>
</organism>
<dbReference type="RefSeq" id="WP_127906032.1">
    <property type="nucleotide sequence ID" value="NZ_RQXX01000002.1"/>
</dbReference>
<protein>
    <submittedName>
        <fullName evidence="8">NUDIX hydrolase</fullName>
    </submittedName>
</protein>